<keyword evidence="2" id="KW-1185">Reference proteome</keyword>
<name>A0A4Y2P9Z3_ARAVE</name>
<evidence type="ECO:0000313" key="1">
    <source>
        <dbReference type="EMBL" id="GBN47270.1"/>
    </source>
</evidence>
<protein>
    <submittedName>
        <fullName evidence="1">Uncharacterized protein</fullName>
    </submittedName>
</protein>
<comment type="caution">
    <text evidence="1">The sequence shown here is derived from an EMBL/GenBank/DDBJ whole genome shotgun (WGS) entry which is preliminary data.</text>
</comment>
<gene>
    <name evidence="1" type="ORF">AVEN_47704_1</name>
</gene>
<accession>A0A4Y2P9Z3</accession>
<dbReference type="EMBL" id="BGPR01010646">
    <property type="protein sequence ID" value="GBN47270.1"/>
    <property type="molecule type" value="Genomic_DNA"/>
</dbReference>
<dbReference type="OrthoDB" id="8375008at2759"/>
<proteinExistence type="predicted"/>
<evidence type="ECO:0000313" key="2">
    <source>
        <dbReference type="Proteomes" id="UP000499080"/>
    </source>
</evidence>
<dbReference type="AlphaFoldDB" id="A0A4Y2P9Z3"/>
<organism evidence="1 2">
    <name type="scientific">Araneus ventricosus</name>
    <name type="common">Orbweaver spider</name>
    <name type="synonym">Epeira ventricosa</name>
    <dbReference type="NCBI Taxonomy" id="182803"/>
    <lineage>
        <taxon>Eukaryota</taxon>
        <taxon>Metazoa</taxon>
        <taxon>Ecdysozoa</taxon>
        <taxon>Arthropoda</taxon>
        <taxon>Chelicerata</taxon>
        <taxon>Arachnida</taxon>
        <taxon>Araneae</taxon>
        <taxon>Araneomorphae</taxon>
        <taxon>Entelegynae</taxon>
        <taxon>Araneoidea</taxon>
        <taxon>Araneidae</taxon>
        <taxon>Araneus</taxon>
    </lineage>
</organism>
<sequence>MWIPRNAGLLTISLQRCTNVARHASVVNFKGSSGNSISKAGEFSAVSKEAVSSPPKELKQAILSIFSPPASSEIKIALKNSNAKRKCVHATTDKVLTKDMILVHFQGEHKLKKACDSAKTVAKKSNIAIQKKAKVEGPKQLF</sequence>
<reference evidence="1 2" key="1">
    <citation type="journal article" date="2019" name="Sci. Rep.">
        <title>Orb-weaving spider Araneus ventricosus genome elucidates the spidroin gene catalogue.</title>
        <authorList>
            <person name="Kono N."/>
            <person name="Nakamura H."/>
            <person name="Ohtoshi R."/>
            <person name="Moran D.A.P."/>
            <person name="Shinohara A."/>
            <person name="Yoshida Y."/>
            <person name="Fujiwara M."/>
            <person name="Mori M."/>
            <person name="Tomita M."/>
            <person name="Arakawa K."/>
        </authorList>
    </citation>
    <scope>NUCLEOTIDE SEQUENCE [LARGE SCALE GENOMIC DNA]</scope>
</reference>
<dbReference type="Proteomes" id="UP000499080">
    <property type="component" value="Unassembled WGS sequence"/>
</dbReference>